<evidence type="ECO:0008006" key="4">
    <source>
        <dbReference type="Google" id="ProtNLM"/>
    </source>
</evidence>
<evidence type="ECO:0000313" key="2">
    <source>
        <dbReference type="EMBL" id="NMO13437.1"/>
    </source>
</evidence>
<feature type="chain" id="PRO_5032950986" description="Lipoprotein" evidence="1">
    <location>
        <begin position="23"/>
        <end position="149"/>
    </location>
</feature>
<dbReference type="RefSeq" id="WP_169342714.1">
    <property type="nucleotide sequence ID" value="NZ_JABBJJ010000002.1"/>
</dbReference>
<keyword evidence="3" id="KW-1185">Reference proteome</keyword>
<accession>A0A848L4Q4</accession>
<reference evidence="2 3" key="1">
    <citation type="submission" date="2020-04" db="EMBL/GenBank/DDBJ databases">
        <title>Draft genome of Pyxidicoccus fallax type strain.</title>
        <authorList>
            <person name="Whitworth D.E."/>
        </authorList>
    </citation>
    <scope>NUCLEOTIDE SEQUENCE [LARGE SCALE GENOMIC DNA]</scope>
    <source>
        <strain evidence="2 3">DSM 14698</strain>
    </source>
</reference>
<evidence type="ECO:0000313" key="3">
    <source>
        <dbReference type="Proteomes" id="UP000518300"/>
    </source>
</evidence>
<feature type="signal peptide" evidence="1">
    <location>
        <begin position="1"/>
        <end position="22"/>
    </location>
</feature>
<name>A0A848L4Q4_9BACT</name>
<dbReference type="AlphaFoldDB" id="A0A848L4Q4"/>
<sequence length="149" mass="15955">MKSRLKKVVLMAGALLPLVAVARSVPASSGRPEFWSDGTCFRVAYSTIINDCSTRKSFEIPLSIDSSGDKTVVVAAQVTTTSGLVGCAAVGMNREFTQVYGGTRKWIGPPINTTQLITLTDAHVPSRGYLYVSCHLDNGGRVNSVDYNP</sequence>
<proteinExistence type="predicted"/>
<gene>
    <name evidence="2" type="ORF">HG543_00950</name>
</gene>
<comment type="caution">
    <text evidence="2">The sequence shown here is derived from an EMBL/GenBank/DDBJ whole genome shotgun (WGS) entry which is preliminary data.</text>
</comment>
<protein>
    <recommendedName>
        <fullName evidence="4">Lipoprotein</fullName>
    </recommendedName>
</protein>
<keyword evidence="1" id="KW-0732">Signal</keyword>
<dbReference type="EMBL" id="JABBJJ010000002">
    <property type="protein sequence ID" value="NMO13437.1"/>
    <property type="molecule type" value="Genomic_DNA"/>
</dbReference>
<dbReference type="Proteomes" id="UP000518300">
    <property type="component" value="Unassembled WGS sequence"/>
</dbReference>
<organism evidence="2 3">
    <name type="scientific">Pyxidicoccus fallax</name>
    <dbReference type="NCBI Taxonomy" id="394095"/>
    <lineage>
        <taxon>Bacteria</taxon>
        <taxon>Pseudomonadati</taxon>
        <taxon>Myxococcota</taxon>
        <taxon>Myxococcia</taxon>
        <taxon>Myxococcales</taxon>
        <taxon>Cystobacterineae</taxon>
        <taxon>Myxococcaceae</taxon>
        <taxon>Pyxidicoccus</taxon>
    </lineage>
</organism>
<evidence type="ECO:0000256" key="1">
    <source>
        <dbReference type="SAM" id="SignalP"/>
    </source>
</evidence>